<keyword evidence="1" id="KW-0472">Membrane</keyword>
<gene>
    <name evidence="3" type="ORF">SAMN05660477_00433</name>
</gene>
<sequence>MKNKLLKAKFFGILLFLSTNTYSQSDSVRLKTLETKVQLIEDYKSNIDQYAKIELEKHKAELKADIDKDYENVRNLFALILLIGVPTTLYGLYEMFWGTKKKIKKAIEEKIEKIVELKREDIIKLINNQAYDRQIKASKKILILSVTEEAQEDIKNTTANMGFKNLIFRLTNSTTDLPENDLIIINNIDGEFSQEKISEIIEENSDEDTFFVAYTSKQIDRNPRMNFANSKFTLYHSILTTLAFTTSIRDID</sequence>
<proteinExistence type="predicted"/>
<keyword evidence="4" id="KW-1185">Reference proteome</keyword>
<dbReference type="STRING" id="619805.SAMN05660477_00433"/>
<dbReference type="InterPro" id="IPR046877">
    <property type="entry name" value="NARF"/>
</dbReference>
<dbReference type="Pfam" id="PF20299">
    <property type="entry name" value="NARF"/>
    <property type="match status" value="1"/>
</dbReference>
<dbReference type="AlphaFoldDB" id="A0A1T5CXK8"/>
<feature type="transmembrane region" description="Helical" evidence="1">
    <location>
        <begin position="76"/>
        <end position="96"/>
    </location>
</feature>
<evidence type="ECO:0000313" key="4">
    <source>
        <dbReference type="Proteomes" id="UP000191112"/>
    </source>
</evidence>
<dbReference type="Proteomes" id="UP000191112">
    <property type="component" value="Unassembled WGS sequence"/>
</dbReference>
<organism evidence="3 4">
    <name type="scientific">Soonwooa buanensis</name>
    <dbReference type="NCBI Taxonomy" id="619805"/>
    <lineage>
        <taxon>Bacteria</taxon>
        <taxon>Pseudomonadati</taxon>
        <taxon>Bacteroidota</taxon>
        <taxon>Flavobacteriia</taxon>
        <taxon>Flavobacteriales</taxon>
        <taxon>Weeksellaceae</taxon>
        <taxon>Chryseobacterium group</taxon>
        <taxon>Soonwooa</taxon>
    </lineage>
</organism>
<keyword evidence="1" id="KW-0812">Transmembrane</keyword>
<feature type="domain" description="Nucleotidyltransferase-Associated Rossmannoid Fold" evidence="2">
    <location>
        <begin position="138"/>
        <end position="246"/>
    </location>
</feature>
<dbReference type="EMBL" id="FUYZ01000001">
    <property type="protein sequence ID" value="SKB64091.1"/>
    <property type="molecule type" value="Genomic_DNA"/>
</dbReference>
<evidence type="ECO:0000256" key="1">
    <source>
        <dbReference type="SAM" id="Phobius"/>
    </source>
</evidence>
<dbReference type="RefSeq" id="WP_079665719.1">
    <property type="nucleotide sequence ID" value="NZ_FUYZ01000001.1"/>
</dbReference>
<reference evidence="3 4" key="1">
    <citation type="submission" date="2017-02" db="EMBL/GenBank/DDBJ databases">
        <authorList>
            <person name="Peterson S.W."/>
        </authorList>
    </citation>
    <scope>NUCLEOTIDE SEQUENCE [LARGE SCALE GENOMIC DNA]</scope>
    <source>
        <strain evidence="3 4">DSM 22323</strain>
    </source>
</reference>
<evidence type="ECO:0000313" key="3">
    <source>
        <dbReference type="EMBL" id="SKB64091.1"/>
    </source>
</evidence>
<protein>
    <recommendedName>
        <fullName evidence="2">Nucleotidyltransferase-Associated Rossmannoid Fold domain-containing protein</fullName>
    </recommendedName>
</protein>
<name>A0A1T5CXK8_9FLAO</name>
<keyword evidence="1" id="KW-1133">Transmembrane helix</keyword>
<dbReference type="OrthoDB" id="1494560at2"/>
<evidence type="ECO:0000259" key="2">
    <source>
        <dbReference type="Pfam" id="PF20299"/>
    </source>
</evidence>
<accession>A0A1T5CXK8</accession>